<keyword evidence="4" id="KW-1185">Reference proteome</keyword>
<proteinExistence type="predicted"/>
<keyword evidence="1" id="KW-0472">Membrane</keyword>
<dbReference type="EMBL" id="JABWCV010000001">
    <property type="protein sequence ID" value="NVF12719.1"/>
    <property type="molecule type" value="Genomic_DNA"/>
</dbReference>
<feature type="transmembrane region" description="Helical" evidence="1">
    <location>
        <begin position="197"/>
        <end position="218"/>
    </location>
</feature>
<name>A0A7Y6V6Z3_9GAMM</name>
<evidence type="ECO:0000313" key="3">
    <source>
        <dbReference type="EMBL" id="NVF12719.1"/>
    </source>
</evidence>
<accession>A0A7Y6V6Z3</accession>
<feature type="transmembrane region" description="Helical" evidence="1">
    <location>
        <begin position="93"/>
        <end position="119"/>
    </location>
</feature>
<comment type="caution">
    <text evidence="3">The sequence shown here is derived from an EMBL/GenBank/DDBJ whole genome shotgun (WGS) entry which is preliminary data.</text>
</comment>
<gene>
    <name evidence="3" type="ORF">HUO07_00820</name>
</gene>
<dbReference type="PANTHER" id="PTHR34967">
    <property type="entry name" value="OS02G0257200 PROTEIN"/>
    <property type="match status" value="1"/>
</dbReference>
<dbReference type="PANTHER" id="PTHR34967:SF1">
    <property type="entry name" value="OS02G0257200 PROTEIN"/>
    <property type="match status" value="1"/>
</dbReference>
<evidence type="ECO:0000259" key="2">
    <source>
        <dbReference type="Pfam" id="PF14145"/>
    </source>
</evidence>
<evidence type="ECO:0000256" key="1">
    <source>
        <dbReference type="SAM" id="Phobius"/>
    </source>
</evidence>
<dbReference type="Proteomes" id="UP000589984">
    <property type="component" value="Unassembled WGS sequence"/>
</dbReference>
<dbReference type="InterPro" id="IPR025424">
    <property type="entry name" value="YrhK_domain"/>
</dbReference>
<feature type="domain" description="YrhK" evidence="2">
    <location>
        <begin position="94"/>
        <end position="146"/>
    </location>
</feature>
<dbReference type="Pfam" id="PF14145">
    <property type="entry name" value="YrhK"/>
    <property type="match status" value="2"/>
</dbReference>
<keyword evidence="1" id="KW-1133">Transmembrane helix</keyword>
<feature type="transmembrane region" description="Helical" evidence="1">
    <location>
        <begin position="155"/>
        <end position="177"/>
    </location>
</feature>
<dbReference type="AlphaFoldDB" id="A0A7Y6V6Z3"/>
<feature type="domain" description="YrhK" evidence="2">
    <location>
        <begin position="24"/>
        <end position="76"/>
    </location>
</feature>
<feature type="transmembrane region" description="Helical" evidence="1">
    <location>
        <begin position="52"/>
        <end position="72"/>
    </location>
</feature>
<protein>
    <submittedName>
        <fullName evidence="3">YrhK family protein</fullName>
    </submittedName>
</protein>
<feature type="transmembrane region" description="Helical" evidence="1">
    <location>
        <begin position="21"/>
        <end position="46"/>
    </location>
</feature>
<organism evidence="3 4">
    <name type="scientific">Vreelandella maris</name>
    <dbReference type="NCBI Taxonomy" id="2729617"/>
    <lineage>
        <taxon>Bacteria</taxon>
        <taxon>Pseudomonadati</taxon>
        <taxon>Pseudomonadota</taxon>
        <taxon>Gammaproteobacteria</taxon>
        <taxon>Oceanospirillales</taxon>
        <taxon>Halomonadaceae</taxon>
        <taxon>Vreelandella</taxon>
    </lineage>
</organism>
<keyword evidence="1" id="KW-0812">Transmembrane</keyword>
<evidence type="ECO:0000313" key="4">
    <source>
        <dbReference type="Proteomes" id="UP000589984"/>
    </source>
</evidence>
<feature type="transmembrane region" description="Helical" evidence="1">
    <location>
        <begin position="125"/>
        <end position="143"/>
    </location>
</feature>
<reference evidence="3 4" key="1">
    <citation type="submission" date="2020-06" db="EMBL/GenBank/DDBJ databases">
        <title>Halomonas sp. QX-1 draft genome sequence.</title>
        <authorList>
            <person name="Qiu X."/>
        </authorList>
    </citation>
    <scope>NUCLEOTIDE SEQUENCE [LARGE SCALE GENOMIC DNA]</scope>
    <source>
        <strain evidence="3 4">QX-1</strain>
    </source>
</reference>
<sequence>MPHHITNRKRSYRTSLPKDSFFWEGLNASAYIAGAAAFVIGSVFFLPAFEKYMAAGAGLFILGSLFYLAVAANDCIEIISYYRRHPSHGKKTMLEFIMSAGYIIGSVLFLIGSALFLPSVGWERGGAWCFIVGSVLFTIGATVNVTQITQAGTLVVLQLLNAVAISFVIGSILFLAASIPYLWPSYQTPLAHALHTYLGAQFIFASLLFLAGGVVNFYRAYRAHQDHQQNPDVKNQCLTE</sequence>
<dbReference type="RefSeq" id="WP_176301973.1">
    <property type="nucleotide sequence ID" value="NZ_JABWCV010000001.1"/>
</dbReference>